<dbReference type="PANTHER" id="PTHR11579:SF0">
    <property type="entry name" value="PROTEIN-L-ISOASPARTATE(D-ASPARTATE) O-METHYLTRANSFERASE"/>
    <property type="match status" value="1"/>
</dbReference>
<organism evidence="8 9">
    <name type="scientific">Marinicauda algicola</name>
    <dbReference type="NCBI Taxonomy" id="2029849"/>
    <lineage>
        <taxon>Bacteria</taxon>
        <taxon>Pseudomonadati</taxon>
        <taxon>Pseudomonadota</taxon>
        <taxon>Alphaproteobacteria</taxon>
        <taxon>Maricaulales</taxon>
        <taxon>Maricaulaceae</taxon>
        <taxon>Marinicauda</taxon>
    </lineage>
</organism>
<dbReference type="NCBIfam" id="TIGR00080">
    <property type="entry name" value="pimt"/>
    <property type="match status" value="1"/>
</dbReference>
<evidence type="ECO:0000256" key="5">
    <source>
        <dbReference type="ARBA" id="ARBA00022679"/>
    </source>
</evidence>
<dbReference type="AlphaFoldDB" id="A0A4V3RY11"/>
<dbReference type="SUPFAM" id="SSF53335">
    <property type="entry name" value="S-adenosyl-L-methionine-dependent methyltransferases"/>
    <property type="match status" value="1"/>
</dbReference>
<dbReference type="GO" id="GO:0032259">
    <property type="term" value="P:methylation"/>
    <property type="evidence" value="ECO:0007669"/>
    <property type="project" value="UniProtKB-KW"/>
</dbReference>
<sequence>MAEPHDPRTIQLVMALRKAGITDKAVLGAIERTPRDLFVAPGFLDQAWENRPLPIDCGQTISQPYVVALMTQALKVDDRCKVLEIGTGSGYQAAILARLARRVYTIERYRTLLKAAEARFETLRLTNIVTRIGDGSKGWPEQAPFDRIMVTAAAPERPEALLEQLKDGGLCVAPVQNGPVQTLMRYERRGDEIAETALGDVRFVPLVPGPARAL</sequence>
<dbReference type="Pfam" id="PF01135">
    <property type="entry name" value="PCMT"/>
    <property type="match status" value="1"/>
</dbReference>
<comment type="function">
    <text evidence="7">Catalyzes the methyl esterification of L-isoaspartyl residues in peptides and proteins that result from spontaneous decomposition of normal L-aspartyl and L-asparaginyl residues. It plays a role in the repair and/or degradation of damaged proteins.</text>
</comment>
<dbReference type="PANTHER" id="PTHR11579">
    <property type="entry name" value="PROTEIN-L-ISOASPARTATE O-METHYLTRANSFERASE"/>
    <property type="match status" value="1"/>
</dbReference>
<dbReference type="Gene3D" id="3.40.50.150">
    <property type="entry name" value="Vaccinia Virus protein VP39"/>
    <property type="match status" value="1"/>
</dbReference>
<evidence type="ECO:0000313" key="9">
    <source>
        <dbReference type="Proteomes" id="UP000308054"/>
    </source>
</evidence>
<dbReference type="InterPro" id="IPR029063">
    <property type="entry name" value="SAM-dependent_MTases_sf"/>
</dbReference>
<evidence type="ECO:0000313" key="8">
    <source>
        <dbReference type="EMBL" id="TGY88569.1"/>
    </source>
</evidence>
<reference evidence="8 9" key="1">
    <citation type="journal article" date="2017" name="Int. J. Syst. Evol. Microbiol.">
        <title>Marinicauda algicola sp. nov., isolated from a marine red alga Rhodosorus marinus.</title>
        <authorList>
            <person name="Jeong S.E."/>
            <person name="Jeon S.H."/>
            <person name="Chun B.H."/>
            <person name="Kim D.W."/>
            <person name="Jeon C.O."/>
        </authorList>
    </citation>
    <scope>NUCLEOTIDE SEQUENCE [LARGE SCALE GENOMIC DNA]</scope>
    <source>
        <strain evidence="8 9">JCM 31718</strain>
    </source>
</reference>
<evidence type="ECO:0000256" key="4">
    <source>
        <dbReference type="ARBA" id="ARBA00022603"/>
    </source>
</evidence>
<dbReference type="GO" id="GO:0004719">
    <property type="term" value="F:protein-L-isoaspartate (D-aspartate) O-methyltransferase activity"/>
    <property type="evidence" value="ECO:0007669"/>
    <property type="project" value="UniProtKB-UniRule"/>
</dbReference>
<dbReference type="FunFam" id="3.40.50.150:FF:000010">
    <property type="entry name" value="Protein-L-isoaspartate O-methyltransferase"/>
    <property type="match status" value="1"/>
</dbReference>
<dbReference type="EC" id="2.1.1.77" evidence="7"/>
<proteinExistence type="inferred from homology"/>
<evidence type="ECO:0000256" key="7">
    <source>
        <dbReference type="HAMAP-Rule" id="MF_00090"/>
    </source>
</evidence>
<keyword evidence="3 7" id="KW-0963">Cytoplasm</keyword>
<keyword evidence="9" id="KW-1185">Reference proteome</keyword>
<comment type="subcellular location">
    <subcellularLocation>
        <location evidence="1 7">Cytoplasm</location>
    </subcellularLocation>
</comment>
<comment type="caution">
    <text evidence="8">The sequence shown here is derived from an EMBL/GenBank/DDBJ whole genome shotgun (WGS) entry which is preliminary data.</text>
</comment>
<keyword evidence="6 7" id="KW-0949">S-adenosyl-L-methionine</keyword>
<dbReference type="InterPro" id="IPR000682">
    <property type="entry name" value="PCMT"/>
</dbReference>
<dbReference type="OrthoDB" id="9810066at2"/>
<evidence type="ECO:0000256" key="6">
    <source>
        <dbReference type="ARBA" id="ARBA00022691"/>
    </source>
</evidence>
<gene>
    <name evidence="7" type="primary">pcm</name>
    <name evidence="8" type="ORF">E5163_12215</name>
</gene>
<name>A0A4V3RY11_9PROT</name>
<protein>
    <recommendedName>
        <fullName evidence="7">Protein-L-isoaspartate O-methyltransferase</fullName>
        <ecNumber evidence="7">2.1.1.77</ecNumber>
    </recommendedName>
    <alternativeName>
        <fullName evidence="7">L-isoaspartyl protein carboxyl methyltransferase</fullName>
    </alternativeName>
    <alternativeName>
        <fullName evidence="7">Protein L-isoaspartyl methyltransferase</fullName>
    </alternativeName>
    <alternativeName>
        <fullName evidence="7">Protein-beta-aspartate methyltransferase</fullName>
        <shortName evidence="7">PIMT</shortName>
    </alternativeName>
</protein>
<dbReference type="CDD" id="cd02440">
    <property type="entry name" value="AdoMet_MTases"/>
    <property type="match status" value="1"/>
</dbReference>
<dbReference type="EMBL" id="SRXW01000003">
    <property type="protein sequence ID" value="TGY88569.1"/>
    <property type="molecule type" value="Genomic_DNA"/>
</dbReference>
<dbReference type="HAMAP" id="MF_00090">
    <property type="entry name" value="PIMT"/>
    <property type="match status" value="1"/>
</dbReference>
<dbReference type="Proteomes" id="UP000308054">
    <property type="component" value="Unassembled WGS sequence"/>
</dbReference>
<dbReference type="NCBIfam" id="NF001453">
    <property type="entry name" value="PRK00312.1"/>
    <property type="match status" value="1"/>
</dbReference>
<feature type="active site" evidence="7">
    <location>
        <position position="62"/>
    </location>
</feature>
<dbReference type="RefSeq" id="WP_135996415.1">
    <property type="nucleotide sequence ID" value="NZ_CP071057.1"/>
</dbReference>
<keyword evidence="5 7" id="KW-0808">Transferase</keyword>
<evidence type="ECO:0000256" key="1">
    <source>
        <dbReference type="ARBA" id="ARBA00004496"/>
    </source>
</evidence>
<comment type="similarity">
    <text evidence="2 7">Belongs to the methyltransferase superfamily. L-isoaspartyl/D-aspartyl protein methyltransferase family.</text>
</comment>
<dbReference type="GO" id="GO:0030091">
    <property type="term" value="P:protein repair"/>
    <property type="evidence" value="ECO:0007669"/>
    <property type="project" value="UniProtKB-UniRule"/>
</dbReference>
<dbReference type="PROSITE" id="PS01279">
    <property type="entry name" value="PCMT"/>
    <property type="match status" value="1"/>
</dbReference>
<comment type="catalytic activity">
    <reaction evidence="7">
        <text>[protein]-L-isoaspartate + S-adenosyl-L-methionine = [protein]-L-isoaspartate alpha-methyl ester + S-adenosyl-L-homocysteine</text>
        <dbReference type="Rhea" id="RHEA:12705"/>
        <dbReference type="Rhea" id="RHEA-COMP:12143"/>
        <dbReference type="Rhea" id="RHEA-COMP:12144"/>
        <dbReference type="ChEBI" id="CHEBI:57856"/>
        <dbReference type="ChEBI" id="CHEBI:59789"/>
        <dbReference type="ChEBI" id="CHEBI:90596"/>
        <dbReference type="ChEBI" id="CHEBI:90598"/>
        <dbReference type="EC" id="2.1.1.77"/>
    </reaction>
</comment>
<evidence type="ECO:0000256" key="3">
    <source>
        <dbReference type="ARBA" id="ARBA00022490"/>
    </source>
</evidence>
<dbReference type="GO" id="GO:0005737">
    <property type="term" value="C:cytoplasm"/>
    <property type="evidence" value="ECO:0007669"/>
    <property type="project" value="UniProtKB-SubCell"/>
</dbReference>
<accession>A0A4V3RY11</accession>
<evidence type="ECO:0000256" key="2">
    <source>
        <dbReference type="ARBA" id="ARBA00005369"/>
    </source>
</evidence>
<keyword evidence="4 7" id="KW-0489">Methyltransferase</keyword>